<comment type="caution">
    <text evidence="5">The sequence shown here is derived from an EMBL/GenBank/DDBJ whole genome shotgun (WGS) entry which is preliminary data.</text>
</comment>
<dbReference type="RefSeq" id="WP_136404881.1">
    <property type="nucleotide sequence ID" value="NZ_SSWX01000002.1"/>
</dbReference>
<feature type="region of interest" description="Disordered" evidence="2">
    <location>
        <begin position="216"/>
        <end position="241"/>
    </location>
</feature>
<dbReference type="Pfam" id="PF01464">
    <property type="entry name" value="SLT"/>
    <property type="match status" value="1"/>
</dbReference>
<reference evidence="5 6" key="1">
    <citation type="submission" date="2019-04" db="EMBL/GenBank/DDBJ databases">
        <title>Lampropedia sp YIM MLB12 draf genome.</title>
        <authorList>
            <person name="Wang Y.-X."/>
        </authorList>
    </citation>
    <scope>NUCLEOTIDE SEQUENCE [LARGE SCALE GENOMIC DNA]</scope>
    <source>
        <strain evidence="5 6">YIM MLB12</strain>
    </source>
</reference>
<sequence length="262" mass="28570">MANSHLNKAQARARLKQRCVAGALCLLLAAAPHVQAQQLEEPLVDSVRSALQAAIANATPPEPIFVDTASRLAYLRWLTATSDKLAKRMPNVGLRHEFLQTVWYESKRAGLDTAMVLGLIQVESGFRKHVISYAGARGFMQIMPFWTRVIGDDDAAKLFHMQTNLRFGNVILRHYLDIEKGDLFMALGRYNGSRGRATYPNAVFAAQRFWEFDDPGEPVHQAGAATPAANPPAPAASGLAQLDHRASDAALPAAVVQSNDDA</sequence>
<dbReference type="PANTHER" id="PTHR37423">
    <property type="entry name" value="SOLUBLE LYTIC MUREIN TRANSGLYCOSYLASE-RELATED"/>
    <property type="match status" value="1"/>
</dbReference>
<keyword evidence="3" id="KW-0732">Signal</keyword>
<dbReference type="InterPro" id="IPR023346">
    <property type="entry name" value="Lysozyme-like_dom_sf"/>
</dbReference>
<evidence type="ECO:0000256" key="2">
    <source>
        <dbReference type="SAM" id="MobiDB-lite"/>
    </source>
</evidence>
<name>A0A4S5C0S6_9BURK</name>
<protein>
    <submittedName>
        <fullName evidence="5">Lytic transglycosylase domain-containing protein</fullName>
    </submittedName>
</protein>
<evidence type="ECO:0000256" key="1">
    <source>
        <dbReference type="ARBA" id="ARBA00007734"/>
    </source>
</evidence>
<dbReference type="Proteomes" id="UP000306236">
    <property type="component" value="Unassembled WGS sequence"/>
</dbReference>
<evidence type="ECO:0000313" key="6">
    <source>
        <dbReference type="Proteomes" id="UP000306236"/>
    </source>
</evidence>
<dbReference type="AlphaFoldDB" id="A0A4S5C0S6"/>
<feature type="signal peptide" evidence="3">
    <location>
        <begin position="1"/>
        <end position="36"/>
    </location>
</feature>
<evidence type="ECO:0000313" key="5">
    <source>
        <dbReference type="EMBL" id="THJ35976.1"/>
    </source>
</evidence>
<keyword evidence="6" id="KW-1185">Reference proteome</keyword>
<dbReference type="InterPro" id="IPR008258">
    <property type="entry name" value="Transglycosylase_SLT_dom_1"/>
</dbReference>
<evidence type="ECO:0000259" key="4">
    <source>
        <dbReference type="Pfam" id="PF01464"/>
    </source>
</evidence>
<feature type="domain" description="Transglycosylase SLT" evidence="4">
    <location>
        <begin position="105"/>
        <end position="197"/>
    </location>
</feature>
<dbReference type="CDD" id="cd00254">
    <property type="entry name" value="LT-like"/>
    <property type="match status" value="1"/>
</dbReference>
<comment type="similarity">
    <text evidence="1">Belongs to the transglycosylase Slt family.</text>
</comment>
<feature type="chain" id="PRO_5021021284" evidence="3">
    <location>
        <begin position="37"/>
        <end position="262"/>
    </location>
</feature>
<organism evidence="5 6">
    <name type="scientific">Lampropedia aestuarii</name>
    <dbReference type="NCBI Taxonomy" id="2562762"/>
    <lineage>
        <taxon>Bacteria</taxon>
        <taxon>Pseudomonadati</taxon>
        <taxon>Pseudomonadota</taxon>
        <taxon>Betaproteobacteria</taxon>
        <taxon>Burkholderiales</taxon>
        <taxon>Comamonadaceae</taxon>
        <taxon>Lampropedia</taxon>
    </lineage>
</organism>
<evidence type="ECO:0000256" key="3">
    <source>
        <dbReference type="SAM" id="SignalP"/>
    </source>
</evidence>
<gene>
    <name evidence="5" type="ORF">E8K88_01480</name>
</gene>
<dbReference type="Gene3D" id="1.10.530.10">
    <property type="match status" value="1"/>
</dbReference>
<proteinExistence type="inferred from homology"/>
<accession>A0A4S5C0S6</accession>
<dbReference type="SUPFAM" id="SSF53955">
    <property type="entry name" value="Lysozyme-like"/>
    <property type="match status" value="1"/>
</dbReference>
<dbReference type="PANTHER" id="PTHR37423:SF2">
    <property type="entry name" value="MEMBRANE-BOUND LYTIC MUREIN TRANSGLYCOSYLASE C"/>
    <property type="match status" value="1"/>
</dbReference>
<dbReference type="OrthoDB" id="92254at2"/>
<dbReference type="EMBL" id="SSWX01000002">
    <property type="protein sequence ID" value="THJ35976.1"/>
    <property type="molecule type" value="Genomic_DNA"/>
</dbReference>